<reference evidence="17 18" key="1">
    <citation type="submission" date="2019-06" db="EMBL/GenBank/DDBJ databases">
        <title>Whole genome shotgun sequence of Pseudonocardia hydrocarbonoxydans NBRC 14498.</title>
        <authorList>
            <person name="Hosoyama A."/>
            <person name="Uohara A."/>
            <person name="Ohji S."/>
            <person name="Ichikawa N."/>
        </authorList>
    </citation>
    <scope>NUCLEOTIDE SEQUENCE [LARGE SCALE GENOMIC DNA]</scope>
    <source>
        <strain evidence="17 18">NBRC 14498</strain>
    </source>
</reference>
<evidence type="ECO:0000256" key="4">
    <source>
        <dbReference type="ARBA" id="ARBA00012564"/>
    </source>
</evidence>
<protein>
    <recommendedName>
        <fullName evidence="5">Aminopeptidase N</fullName>
        <ecNumber evidence="4">3.4.11.2</ecNumber>
    </recommendedName>
    <alternativeName>
        <fullName evidence="12">Alanine aminopeptidase</fullName>
    </alternativeName>
    <alternativeName>
        <fullName evidence="13">Lysyl aminopeptidase</fullName>
    </alternativeName>
</protein>
<dbReference type="Proteomes" id="UP000320338">
    <property type="component" value="Unassembled WGS sequence"/>
</dbReference>
<name>A0A4Y3WKY5_9PSEU</name>
<evidence type="ECO:0000256" key="3">
    <source>
        <dbReference type="ARBA" id="ARBA00010136"/>
    </source>
</evidence>
<feature type="active site" description="Proton donor" evidence="14">
    <location>
        <position position="355"/>
    </location>
</feature>
<feature type="active site" description="Proton acceptor" evidence="14">
    <location>
        <position position="280"/>
    </location>
</feature>
<keyword evidence="8 15" id="KW-0479">Metal-binding</keyword>
<dbReference type="GO" id="GO:0008270">
    <property type="term" value="F:zinc ion binding"/>
    <property type="evidence" value="ECO:0007669"/>
    <property type="project" value="InterPro"/>
</dbReference>
<dbReference type="EMBL" id="BJNG01000015">
    <property type="protein sequence ID" value="GEC19513.1"/>
    <property type="molecule type" value="Genomic_DNA"/>
</dbReference>
<evidence type="ECO:0000256" key="13">
    <source>
        <dbReference type="ARBA" id="ARBA00031533"/>
    </source>
</evidence>
<evidence type="ECO:0000256" key="2">
    <source>
        <dbReference type="ARBA" id="ARBA00004496"/>
    </source>
</evidence>
<dbReference type="PANTHER" id="PTHR45726:SF3">
    <property type="entry name" value="LEUKOTRIENE A-4 HYDROLASE"/>
    <property type="match status" value="1"/>
</dbReference>
<dbReference type="Pfam" id="PF01433">
    <property type="entry name" value="Peptidase_M1"/>
    <property type="match status" value="1"/>
</dbReference>
<dbReference type="PRINTS" id="PR00756">
    <property type="entry name" value="ALADIPTASE"/>
</dbReference>
<sequence length="425" mass="46625">MTDPYLPGHGTADLHVEHYDLELDYRVGSNRLGGRAVLTASCTAPLDRFALDLAGNLAVRRVVVDGRAARFTHRGGKLRVTPARPVHGGCVMEVRYGGNPRPVRGRWGDIGWDELTDGALVASQPVGAPSWFPCNDLVSDKAAYRIAVTAEAPYTVRATGVLTARSRSAGTRTWVFERPEPTATYLAGVQIGRYEELPLGPGQTAFVPPRLRRAATRDLGRHAAMMTALTGLFGPYPFADHQVVVADDDLDVPIEAQGMSVFGANHVDGRRTHERLVLHELAHQWFGNSLTVAAWRHIWLNEGFATYAEWLWSEVSGGRDAASHAREWHAAIAGLRGPFVLADPGPDDLFDLRVYKRGALTLHALRRHTGDAAFFALVRDWATRYRHGSVTTGQFTALAAQHSPTDPAELFTAWLHRPALPPLPR</sequence>
<dbReference type="GO" id="GO:0016285">
    <property type="term" value="F:alanyl aminopeptidase activity"/>
    <property type="evidence" value="ECO:0007669"/>
    <property type="project" value="UniProtKB-EC"/>
</dbReference>
<dbReference type="Gene3D" id="2.60.40.1730">
    <property type="entry name" value="tricorn interacting facor f3 domain"/>
    <property type="match status" value="1"/>
</dbReference>
<dbReference type="SUPFAM" id="SSF63737">
    <property type="entry name" value="Leukotriene A4 hydrolase N-terminal domain"/>
    <property type="match status" value="1"/>
</dbReference>
<dbReference type="InterPro" id="IPR034015">
    <property type="entry name" value="M1_LTA4H"/>
</dbReference>
<feature type="binding site" evidence="15">
    <location>
        <position position="283"/>
    </location>
    <ligand>
        <name>Zn(2+)</name>
        <dbReference type="ChEBI" id="CHEBI:29105"/>
        <note>catalytic</note>
    </ligand>
</feature>
<keyword evidence="11" id="KW-0482">Metalloprotease</keyword>
<keyword evidence="17" id="KW-0031">Aminopeptidase</keyword>
<evidence type="ECO:0000256" key="14">
    <source>
        <dbReference type="PIRSR" id="PIRSR634015-1"/>
    </source>
</evidence>
<evidence type="ECO:0000256" key="5">
    <source>
        <dbReference type="ARBA" id="ARBA00015611"/>
    </source>
</evidence>
<dbReference type="InterPro" id="IPR027268">
    <property type="entry name" value="Peptidase_M4/M1_CTD_sf"/>
</dbReference>
<comment type="cofactor">
    <cofactor evidence="15">
        <name>Zn(2+)</name>
        <dbReference type="ChEBI" id="CHEBI:29105"/>
    </cofactor>
    <text evidence="15">Binds 1 zinc ion per subunit.</text>
</comment>
<evidence type="ECO:0000256" key="1">
    <source>
        <dbReference type="ARBA" id="ARBA00000098"/>
    </source>
</evidence>
<evidence type="ECO:0000259" key="16">
    <source>
        <dbReference type="Pfam" id="PF01433"/>
    </source>
</evidence>
<comment type="caution">
    <text evidence="17">The sequence shown here is derived from an EMBL/GenBank/DDBJ whole genome shotgun (WGS) entry which is preliminary data.</text>
</comment>
<organism evidence="17 18">
    <name type="scientific">Pseudonocardia hydrocarbonoxydans</name>
    <dbReference type="NCBI Taxonomy" id="76726"/>
    <lineage>
        <taxon>Bacteria</taxon>
        <taxon>Bacillati</taxon>
        <taxon>Actinomycetota</taxon>
        <taxon>Actinomycetes</taxon>
        <taxon>Pseudonocardiales</taxon>
        <taxon>Pseudonocardiaceae</taxon>
        <taxon>Pseudonocardia</taxon>
    </lineage>
</organism>
<proteinExistence type="inferred from homology"/>
<dbReference type="GO" id="GO:0005737">
    <property type="term" value="C:cytoplasm"/>
    <property type="evidence" value="ECO:0007669"/>
    <property type="project" value="UniProtKB-SubCell"/>
</dbReference>
<evidence type="ECO:0000256" key="7">
    <source>
        <dbReference type="ARBA" id="ARBA00022670"/>
    </source>
</evidence>
<evidence type="ECO:0000256" key="9">
    <source>
        <dbReference type="ARBA" id="ARBA00022801"/>
    </source>
</evidence>
<evidence type="ECO:0000256" key="11">
    <source>
        <dbReference type="ARBA" id="ARBA00023049"/>
    </source>
</evidence>
<accession>A0A4Y3WKY5</accession>
<gene>
    <name evidence="17" type="ORF">PHY01_17960</name>
</gene>
<dbReference type="AlphaFoldDB" id="A0A4Y3WKY5"/>
<feature type="binding site" evidence="15">
    <location>
        <position position="302"/>
    </location>
    <ligand>
        <name>Zn(2+)</name>
        <dbReference type="ChEBI" id="CHEBI:29105"/>
        <note>catalytic</note>
    </ligand>
</feature>
<feature type="domain" description="Peptidase M1 membrane alanine aminopeptidase" evidence="16">
    <location>
        <begin position="236"/>
        <end position="412"/>
    </location>
</feature>
<dbReference type="PANTHER" id="PTHR45726">
    <property type="entry name" value="LEUKOTRIENE A-4 HYDROLASE"/>
    <property type="match status" value="1"/>
</dbReference>
<dbReference type="InterPro" id="IPR042097">
    <property type="entry name" value="Aminopeptidase_N-like_N_sf"/>
</dbReference>
<dbReference type="GO" id="GO:0006508">
    <property type="term" value="P:proteolysis"/>
    <property type="evidence" value="ECO:0007669"/>
    <property type="project" value="UniProtKB-KW"/>
</dbReference>
<dbReference type="GO" id="GO:0008237">
    <property type="term" value="F:metallopeptidase activity"/>
    <property type="evidence" value="ECO:0007669"/>
    <property type="project" value="UniProtKB-KW"/>
</dbReference>
<keyword evidence="9" id="KW-0378">Hydrolase</keyword>
<evidence type="ECO:0000256" key="10">
    <source>
        <dbReference type="ARBA" id="ARBA00022833"/>
    </source>
</evidence>
<evidence type="ECO:0000256" key="15">
    <source>
        <dbReference type="PIRSR" id="PIRSR634015-3"/>
    </source>
</evidence>
<evidence type="ECO:0000256" key="6">
    <source>
        <dbReference type="ARBA" id="ARBA00022490"/>
    </source>
</evidence>
<dbReference type="Gene3D" id="1.10.390.10">
    <property type="entry name" value="Neutral Protease Domain 2"/>
    <property type="match status" value="1"/>
</dbReference>
<dbReference type="SUPFAM" id="SSF55486">
    <property type="entry name" value="Metalloproteases ('zincins'), catalytic domain"/>
    <property type="match status" value="1"/>
</dbReference>
<keyword evidence="6" id="KW-0963">Cytoplasm</keyword>
<keyword evidence="18" id="KW-1185">Reference proteome</keyword>
<comment type="catalytic activity">
    <reaction evidence="1">
        <text>Release of an N-terminal amino acid, Xaa-|-Yaa- from a peptide, amide or arylamide. Xaa is preferably Ala, but may be most amino acids including Pro (slow action). When a terminal hydrophobic residue is followed by a prolyl residue, the two may be released as an intact Xaa-Pro dipeptide.</text>
        <dbReference type="EC" id="3.4.11.2"/>
    </reaction>
</comment>
<evidence type="ECO:0000313" key="18">
    <source>
        <dbReference type="Proteomes" id="UP000320338"/>
    </source>
</evidence>
<keyword evidence="7" id="KW-0645">Protease</keyword>
<dbReference type="CDD" id="cd09603">
    <property type="entry name" value="M1_APN_like"/>
    <property type="match status" value="1"/>
</dbReference>
<feature type="binding site" evidence="15">
    <location>
        <position position="279"/>
    </location>
    <ligand>
        <name>Zn(2+)</name>
        <dbReference type="ChEBI" id="CHEBI:29105"/>
        <note>catalytic</note>
    </ligand>
</feature>
<dbReference type="InterPro" id="IPR001930">
    <property type="entry name" value="Peptidase_M1"/>
</dbReference>
<evidence type="ECO:0000256" key="12">
    <source>
        <dbReference type="ARBA" id="ARBA00029811"/>
    </source>
</evidence>
<dbReference type="EC" id="3.4.11.2" evidence="4"/>
<evidence type="ECO:0000256" key="8">
    <source>
        <dbReference type="ARBA" id="ARBA00022723"/>
    </source>
</evidence>
<keyword evidence="10 15" id="KW-0862">Zinc</keyword>
<dbReference type="InterPro" id="IPR014782">
    <property type="entry name" value="Peptidase_M1_dom"/>
</dbReference>
<comment type="similarity">
    <text evidence="3">Belongs to the peptidase M1 family.</text>
</comment>
<comment type="subcellular location">
    <subcellularLocation>
        <location evidence="2">Cytoplasm</location>
    </subcellularLocation>
</comment>
<evidence type="ECO:0000313" key="17">
    <source>
        <dbReference type="EMBL" id="GEC19513.1"/>
    </source>
</evidence>